<evidence type="ECO:0000313" key="4">
    <source>
        <dbReference type="Proteomes" id="UP000183760"/>
    </source>
</evidence>
<dbReference type="Proteomes" id="UP000321514">
    <property type="component" value="Unassembled WGS sequence"/>
</dbReference>
<organism evidence="2 5">
    <name type="scientific">Myxococcus fulvus</name>
    <dbReference type="NCBI Taxonomy" id="33"/>
    <lineage>
        <taxon>Bacteria</taxon>
        <taxon>Pseudomonadati</taxon>
        <taxon>Myxococcota</taxon>
        <taxon>Myxococcia</taxon>
        <taxon>Myxococcales</taxon>
        <taxon>Cystobacterineae</taxon>
        <taxon>Myxococcaceae</taxon>
        <taxon>Myxococcus</taxon>
    </lineage>
</organism>
<protein>
    <recommendedName>
        <fullName evidence="6">Carbohydrate-binding domain-containing protein</fullName>
    </recommendedName>
</protein>
<dbReference type="Gene3D" id="2.60.40.1190">
    <property type="match status" value="1"/>
</dbReference>
<dbReference type="RefSeq" id="WP_074956357.1">
    <property type="nucleotide sequence ID" value="NZ_BJXR01000027.1"/>
</dbReference>
<dbReference type="EMBL" id="FOIB01000006">
    <property type="protein sequence ID" value="SEU22287.1"/>
    <property type="molecule type" value="Genomic_DNA"/>
</dbReference>
<sequence length="502" mass="54216">MKRVLLLWLCFGSTTALAAPTEPWFEKGSVLVETPEGGAYYGLDTQRRIGCEGRLCLWHVVQSLGPCFYGLCTNQQMVLSDLEGRFLGAAYDLDAWASNSLRFIDAEHVEVVTQGRNEPFNIPADGMDPTQVSWQVLKVAPDGSRFTQAPSPMPKWTKPAARRGKVQVVSKPPKSLPVDDALLARARALCRKDLRFIPVDYACRDGACLLLLSGVEPSPEVDTEDASPPAPDALKGPFCGLLVRGDELQSLGFDEEGIEVEVSSTAYALSGPVGARGSMEHMETLSRSRPGYMVFSDTVGAVVDGIRPYPVRSAHSKVAALALAPTVQAYTSAHVTWGGAGWKDADDLAFAWRLARVGEALAIHVEVHDDKVVPLGTGTGVHSDHVELTVQRSSASALKLGVLLAAGGKVEARDWTGEANTPLPSIQGTWRRRPQGYEMTLSLPLAGLGVTEPRSSLGFSLAVSDADARGKQETLMTHSGSLMFWTEYPPSIDEYRRHGSMD</sequence>
<reference evidence="2 5" key="2">
    <citation type="submission" date="2019-07" db="EMBL/GenBank/DDBJ databases">
        <title>Whole genome shotgun sequence of Myxococcus fulvus NBRC 100333.</title>
        <authorList>
            <person name="Hosoyama A."/>
            <person name="Uohara A."/>
            <person name="Ohji S."/>
            <person name="Ichikawa N."/>
        </authorList>
    </citation>
    <scope>NUCLEOTIDE SEQUENCE [LARGE SCALE GENOMIC DNA]</scope>
    <source>
        <strain evidence="2 5">NBRC 100333</strain>
    </source>
</reference>
<feature type="chain" id="PRO_5023096697" description="Carbohydrate-binding domain-containing protein" evidence="1">
    <location>
        <begin position="19"/>
        <end position="502"/>
    </location>
</feature>
<dbReference type="OrthoDB" id="5504003at2"/>
<keyword evidence="4" id="KW-1185">Reference proteome</keyword>
<proteinExistence type="predicted"/>
<dbReference type="EMBL" id="BJXR01000027">
    <property type="protein sequence ID" value="GEN08188.1"/>
    <property type="molecule type" value="Genomic_DNA"/>
</dbReference>
<evidence type="ECO:0000313" key="5">
    <source>
        <dbReference type="Proteomes" id="UP000321514"/>
    </source>
</evidence>
<dbReference type="Proteomes" id="UP000183760">
    <property type="component" value="Unassembled WGS sequence"/>
</dbReference>
<reference evidence="3 4" key="1">
    <citation type="submission" date="2016-10" db="EMBL/GenBank/DDBJ databases">
        <authorList>
            <person name="Varghese N."/>
            <person name="Submissions S."/>
        </authorList>
    </citation>
    <scope>NUCLEOTIDE SEQUENCE [LARGE SCALE GENOMIC DNA]</scope>
    <source>
        <strain evidence="3 4">DSM 16525</strain>
    </source>
</reference>
<comment type="caution">
    <text evidence="2">The sequence shown here is derived from an EMBL/GenBank/DDBJ whole genome shotgun (WGS) entry which is preliminary data.</text>
</comment>
<dbReference type="SUPFAM" id="SSF49344">
    <property type="entry name" value="CBD9-like"/>
    <property type="match status" value="1"/>
</dbReference>
<feature type="signal peptide" evidence="1">
    <location>
        <begin position="1"/>
        <end position="18"/>
    </location>
</feature>
<evidence type="ECO:0000313" key="3">
    <source>
        <dbReference type="EMBL" id="SEU22287.1"/>
    </source>
</evidence>
<evidence type="ECO:0000256" key="1">
    <source>
        <dbReference type="SAM" id="SignalP"/>
    </source>
</evidence>
<dbReference type="AlphaFoldDB" id="A0A511T4C9"/>
<evidence type="ECO:0000313" key="2">
    <source>
        <dbReference type="EMBL" id="GEN08188.1"/>
    </source>
</evidence>
<accession>A0A511T4C9</accession>
<gene>
    <name evidence="2" type="ORF">MFU01_32250</name>
    <name evidence="3" type="ORF">SAMN05443572_106387</name>
</gene>
<evidence type="ECO:0008006" key="6">
    <source>
        <dbReference type="Google" id="ProtNLM"/>
    </source>
</evidence>
<keyword evidence="1" id="KW-0732">Signal</keyword>
<name>A0A511T4C9_MYXFU</name>